<dbReference type="AlphaFoldDB" id="A0A9W9J868"/>
<organism evidence="1 2">
    <name type="scientific">Penicillium cf. viridicatum</name>
    <dbReference type="NCBI Taxonomy" id="2972119"/>
    <lineage>
        <taxon>Eukaryota</taxon>
        <taxon>Fungi</taxon>
        <taxon>Dikarya</taxon>
        <taxon>Ascomycota</taxon>
        <taxon>Pezizomycotina</taxon>
        <taxon>Eurotiomycetes</taxon>
        <taxon>Eurotiomycetidae</taxon>
        <taxon>Eurotiales</taxon>
        <taxon>Aspergillaceae</taxon>
        <taxon>Penicillium</taxon>
    </lineage>
</organism>
<accession>A0A9W9J868</accession>
<proteinExistence type="predicted"/>
<dbReference type="OrthoDB" id="10317592at2759"/>
<dbReference type="Proteomes" id="UP001150942">
    <property type="component" value="Unassembled WGS sequence"/>
</dbReference>
<keyword evidence="2" id="KW-1185">Reference proteome</keyword>
<evidence type="ECO:0000313" key="1">
    <source>
        <dbReference type="EMBL" id="KAJ5192140.1"/>
    </source>
</evidence>
<gene>
    <name evidence="1" type="ORF">N7449_008282</name>
</gene>
<name>A0A9W9J868_9EURO</name>
<dbReference type="EMBL" id="JAPQKQ010000006">
    <property type="protein sequence ID" value="KAJ5192140.1"/>
    <property type="molecule type" value="Genomic_DNA"/>
</dbReference>
<reference evidence="1" key="1">
    <citation type="submission" date="2022-11" db="EMBL/GenBank/DDBJ databases">
        <authorList>
            <person name="Petersen C."/>
        </authorList>
    </citation>
    <scope>NUCLEOTIDE SEQUENCE</scope>
    <source>
        <strain evidence="1">IBT 20477</strain>
    </source>
</reference>
<protein>
    <submittedName>
        <fullName evidence="1">Uncharacterized protein</fullName>
    </submittedName>
</protein>
<evidence type="ECO:0000313" key="2">
    <source>
        <dbReference type="Proteomes" id="UP001150942"/>
    </source>
</evidence>
<reference evidence="1" key="2">
    <citation type="journal article" date="2023" name="IMA Fungus">
        <title>Comparative genomic study of the Penicillium genus elucidates a diverse pangenome and 15 lateral gene transfer events.</title>
        <authorList>
            <person name="Petersen C."/>
            <person name="Sorensen T."/>
            <person name="Nielsen M.R."/>
            <person name="Sondergaard T.E."/>
            <person name="Sorensen J.L."/>
            <person name="Fitzpatrick D.A."/>
            <person name="Frisvad J.C."/>
            <person name="Nielsen K.L."/>
        </authorList>
    </citation>
    <scope>NUCLEOTIDE SEQUENCE</scope>
    <source>
        <strain evidence="1">IBT 20477</strain>
    </source>
</reference>
<sequence>MLFHVDYLEIQKSRNQSKPNHKSPNIDFKNQCRQLRTVKVNGASQVPCGRFTPATYNTAIIIAISNHTLHWTSYGSTGILSTLEDLYWHLYYIRNATGSVRA</sequence>
<comment type="caution">
    <text evidence="1">The sequence shown here is derived from an EMBL/GenBank/DDBJ whole genome shotgun (WGS) entry which is preliminary data.</text>
</comment>